<organism evidence="1 2">
    <name type="scientific">Dufourea novaeangliae</name>
    <name type="common">Sweat bee</name>
    <dbReference type="NCBI Taxonomy" id="178035"/>
    <lineage>
        <taxon>Eukaryota</taxon>
        <taxon>Metazoa</taxon>
        <taxon>Ecdysozoa</taxon>
        <taxon>Arthropoda</taxon>
        <taxon>Hexapoda</taxon>
        <taxon>Insecta</taxon>
        <taxon>Pterygota</taxon>
        <taxon>Neoptera</taxon>
        <taxon>Endopterygota</taxon>
        <taxon>Hymenoptera</taxon>
        <taxon>Apocrita</taxon>
        <taxon>Aculeata</taxon>
        <taxon>Apoidea</taxon>
        <taxon>Anthophila</taxon>
        <taxon>Halictidae</taxon>
        <taxon>Rophitinae</taxon>
        <taxon>Dufourea</taxon>
    </lineage>
</organism>
<accession>A0A154P4G9</accession>
<name>A0A154P4G9_DUFNO</name>
<reference evidence="1 2" key="1">
    <citation type="submission" date="2015-07" db="EMBL/GenBank/DDBJ databases">
        <title>The genome of Dufourea novaeangliae.</title>
        <authorList>
            <person name="Pan H."/>
            <person name="Kapheim K."/>
        </authorList>
    </citation>
    <scope>NUCLEOTIDE SEQUENCE [LARGE SCALE GENOMIC DNA]</scope>
    <source>
        <strain evidence="1">0120121106</strain>
        <tissue evidence="1">Whole body</tissue>
    </source>
</reference>
<keyword evidence="2" id="KW-1185">Reference proteome</keyword>
<dbReference type="EMBL" id="KQ434810">
    <property type="protein sequence ID" value="KZC06743.1"/>
    <property type="molecule type" value="Genomic_DNA"/>
</dbReference>
<proteinExistence type="predicted"/>
<evidence type="ECO:0000313" key="1">
    <source>
        <dbReference type="EMBL" id="KZC06743.1"/>
    </source>
</evidence>
<dbReference type="AlphaFoldDB" id="A0A154P4G9"/>
<sequence>MKRKAEGRFVLGLLVDSSERLPSRPCLRREDIRWSVKDVYMYMNEEGFR</sequence>
<gene>
    <name evidence="1" type="ORF">WN55_07294</name>
</gene>
<protein>
    <submittedName>
        <fullName evidence="1">Uncharacterized protein</fullName>
    </submittedName>
</protein>
<dbReference type="Proteomes" id="UP000076502">
    <property type="component" value="Unassembled WGS sequence"/>
</dbReference>
<evidence type="ECO:0000313" key="2">
    <source>
        <dbReference type="Proteomes" id="UP000076502"/>
    </source>
</evidence>